<evidence type="ECO:0000313" key="4">
    <source>
        <dbReference type="Proteomes" id="UP000663850"/>
    </source>
</evidence>
<dbReference type="InterPro" id="IPR006179">
    <property type="entry name" value="5_nucleotidase/apyrase"/>
</dbReference>
<organism evidence="3 4">
    <name type="scientific">Rhizoctonia solani</name>
    <dbReference type="NCBI Taxonomy" id="456999"/>
    <lineage>
        <taxon>Eukaryota</taxon>
        <taxon>Fungi</taxon>
        <taxon>Dikarya</taxon>
        <taxon>Basidiomycota</taxon>
        <taxon>Agaricomycotina</taxon>
        <taxon>Agaricomycetes</taxon>
        <taxon>Cantharellales</taxon>
        <taxon>Ceratobasidiaceae</taxon>
        <taxon>Rhizoctonia</taxon>
    </lineage>
</organism>
<evidence type="ECO:0000313" key="3">
    <source>
        <dbReference type="EMBL" id="CAE6430416.1"/>
    </source>
</evidence>
<dbReference type="AlphaFoldDB" id="A0A8H2XM96"/>
<protein>
    <recommendedName>
        <fullName evidence="2">Calcineurin-like phosphoesterase domain-containing protein</fullName>
    </recommendedName>
</protein>
<feature type="domain" description="Calcineurin-like phosphoesterase" evidence="2">
    <location>
        <begin position="46"/>
        <end position="210"/>
    </location>
</feature>
<sequence>MRAVLFGVLGIVGLAVTKPVPLSLDPSDPNHEIPRPTRPLEWGDVNVLHTTDIHGWISGHSKNVYPEKSWSGNFGDLFSFTKHMRKIAAERGSDLLLVDTGDRRIGHGLTDHILDPQTDVNGRNVSYMYRTIGYDLVVPGNHDLQNPGVVNFTMNKLVKIWGDKYLTSNVNRVNGTSLGARFRYWKTPKGKQMMAFGVVTAKTDTPEDLLQKVIPINKMVEQKWASSTCAPFKDAIKPNPTQPVDVFVLLGHVDPQEV</sequence>
<dbReference type="Gene3D" id="3.60.21.10">
    <property type="match status" value="1"/>
</dbReference>
<dbReference type="GO" id="GO:0016787">
    <property type="term" value="F:hydrolase activity"/>
    <property type="evidence" value="ECO:0007669"/>
    <property type="project" value="InterPro"/>
</dbReference>
<dbReference type="Proteomes" id="UP000663850">
    <property type="component" value="Unassembled WGS sequence"/>
</dbReference>
<evidence type="ECO:0000259" key="2">
    <source>
        <dbReference type="Pfam" id="PF00149"/>
    </source>
</evidence>
<dbReference type="PANTHER" id="PTHR11575:SF22">
    <property type="entry name" value="ADL392WP"/>
    <property type="match status" value="1"/>
</dbReference>
<feature type="chain" id="PRO_5034381126" description="Calcineurin-like phosphoesterase domain-containing protein" evidence="1">
    <location>
        <begin position="18"/>
        <end position="258"/>
    </location>
</feature>
<proteinExistence type="predicted"/>
<dbReference type="PANTHER" id="PTHR11575">
    <property type="entry name" value="5'-NUCLEOTIDASE-RELATED"/>
    <property type="match status" value="1"/>
</dbReference>
<dbReference type="InterPro" id="IPR004843">
    <property type="entry name" value="Calcineurin-like_PHP"/>
</dbReference>
<dbReference type="SUPFAM" id="SSF56300">
    <property type="entry name" value="Metallo-dependent phosphatases"/>
    <property type="match status" value="1"/>
</dbReference>
<feature type="signal peptide" evidence="1">
    <location>
        <begin position="1"/>
        <end position="17"/>
    </location>
</feature>
<reference evidence="3" key="1">
    <citation type="submission" date="2021-01" db="EMBL/GenBank/DDBJ databases">
        <authorList>
            <person name="Kaushik A."/>
        </authorList>
    </citation>
    <scope>NUCLEOTIDE SEQUENCE</scope>
    <source>
        <strain evidence="3">Type strain: AG8-Rh-89/</strain>
    </source>
</reference>
<accession>A0A8H2XM96</accession>
<name>A0A8H2XM96_9AGAM</name>
<dbReference type="GO" id="GO:0005829">
    <property type="term" value="C:cytosol"/>
    <property type="evidence" value="ECO:0007669"/>
    <property type="project" value="TreeGrafter"/>
</dbReference>
<dbReference type="GO" id="GO:0009166">
    <property type="term" value="P:nucleotide catabolic process"/>
    <property type="evidence" value="ECO:0007669"/>
    <property type="project" value="InterPro"/>
</dbReference>
<evidence type="ECO:0000256" key="1">
    <source>
        <dbReference type="SAM" id="SignalP"/>
    </source>
</evidence>
<keyword evidence="1" id="KW-0732">Signal</keyword>
<dbReference type="EMBL" id="CAJMWZ010001026">
    <property type="protein sequence ID" value="CAE6430416.1"/>
    <property type="molecule type" value="Genomic_DNA"/>
</dbReference>
<dbReference type="InterPro" id="IPR029052">
    <property type="entry name" value="Metallo-depent_PP-like"/>
</dbReference>
<gene>
    <name evidence="3" type="ORF">RDB_LOCUS18871</name>
</gene>
<comment type="caution">
    <text evidence="3">The sequence shown here is derived from an EMBL/GenBank/DDBJ whole genome shotgun (WGS) entry which is preliminary data.</text>
</comment>
<dbReference type="Pfam" id="PF00149">
    <property type="entry name" value="Metallophos"/>
    <property type="match status" value="1"/>
</dbReference>